<proteinExistence type="inferred from homology"/>
<dbReference type="GO" id="GO:0005886">
    <property type="term" value="C:plasma membrane"/>
    <property type="evidence" value="ECO:0007669"/>
    <property type="project" value="UniProtKB-SubCell"/>
</dbReference>
<dbReference type="NCBIfam" id="TIGR00916">
    <property type="entry name" value="2A0604s01"/>
    <property type="match status" value="1"/>
</dbReference>
<dbReference type="SUPFAM" id="SSF82866">
    <property type="entry name" value="Multidrug efflux transporter AcrB transmembrane domain"/>
    <property type="match status" value="1"/>
</dbReference>
<dbReference type="GO" id="GO:0065002">
    <property type="term" value="P:intracellular protein transmembrane transport"/>
    <property type="evidence" value="ECO:0007669"/>
    <property type="project" value="UniProtKB-UniRule"/>
</dbReference>
<evidence type="ECO:0000256" key="6">
    <source>
        <dbReference type="ARBA" id="ARBA00022989"/>
    </source>
</evidence>
<comment type="caution">
    <text evidence="9">Lacks conserved residue(s) required for the propagation of feature annotation.</text>
</comment>
<dbReference type="RefSeq" id="WP_011747735.1">
    <property type="nucleotide sequence ID" value="NC_008686.1"/>
</dbReference>
<feature type="domain" description="SecDF P1 head subdomain" evidence="12">
    <location>
        <begin position="261"/>
        <end position="371"/>
    </location>
</feature>
<evidence type="ECO:0000259" key="10">
    <source>
        <dbReference type="Pfam" id="PF02355"/>
    </source>
</evidence>
<keyword evidence="14" id="KW-1185">Reference proteome</keyword>
<protein>
    <recommendedName>
        <fullName evidence="9">Protein translocase subunit SecD</fullName>
    </recommendedName>
</protein>
<dbReference type="Proteomes" id="UP000000361">
    <property type="component" value="Chromosome 1"/>
</dbReference>
<dbReference type="FunFam" id="1.20.1640.10:FF:000004">
    <property type="entry name" value="Protein translocase subunit SecD"/>
    <property type="match status" value="1"/>
</dbReference>
<dbReference type="Gene3D" id="3.30.70.3220">
    <property type="match status" value="1"/>
</dbReference>
<dbReference type="InterPro" id="IPR054384">
    <property type="entry name" value="SecDF_P1_head"/>
</dbReference>
<dbReference type="HAMAP" id="MF_01463_B">
    <property type="entry name" value="SecD_B"/>
    <property type="match status" value="1"/>
</dbReference>
<evidence type="ECO:0000313" key="14">
    <source>
        <dbReference type="Proteomes" id="UP000000361"/>
    </source>
</evidence>
<comment type="function">
    <text evidence="9">Part of the Sec protein translocase complex. Interacts with the SecYEG preprotein conducting channel. SecDF uses the proton motive force (PMF) to complete protein translocation after the ATP-dependent function of SecA.</text>
</comment>
<keyword evidence="6 9" id="KW-1133">Transmembrane helix</keyword>
<keyword evidence="2 9" id="KW-0813">Transport</keyword>
<dbReference type="KEGG" id="pde:Pden_1416"/>
<feature type="domain" description="Protein export membrane protein SecD/SecF C-terminal" evidence="10">
    <location>
        <begin position="373"/>
        <end position="544"/>
    </location>
</feature>
<keyword evidence="4 9" id="KW-0812">Transmembrane</keyword>
<dbReference type="EMBL" id="CP000489">
    <property type="protein sequence ID" value="ABL69517.1"/>
    <property type="molecule type" value="Genomic_DNA"/>
</dbReference>
<dbReference type="InterPro" id="IPR055344">
    <property type="entry name" value="SecD_SecF_C_bact"/>
</dbReference>
<dbReference type="eggNOG" id="COG0342">
    <property type="taxonomic scope" value="Bacteria"/>
</dbReference>
<evidence type="ECO:0000256" key="4">
    <source>
        <dbReference type="ARBA" id="ARBA00022692"/>
    </source>
</evidence>
<keyword evidence="9" id="KW-0997">Cell inner membrane</keyword>
<comment type="similarity">
    <text evidence="9">Belongs to the SecD/SecF family. SecD subfamily.</text>
</comment>
<dbReference type="Gene3D" id="1.20.1640.10">
    <property type="entry name" value="Multidrug efflux transporter AcrB transmembrane domain"/>
    <property type="match status" value="1"/>
</dbReference>
<dbReference type="GO" id="GO:0043952">
    <property type="term" value="P:protein transport by the Sec complex"/>
    <property type="evidence" value="ECO:0007669"/>
    <property type="project" value="UniProtKB-UniRule"/>
</dbReference>
<feature type="transmembrane region" description="Helical" evidence="9">
    <location>
        <begin position="521"/>
        <end position="544"/>
    </location>
</feature>
<name>A1B1X3_PARDP</name>
<dbReference type="AlphaFoldDB" id="A1B1X3"/>
<evidence type="ECO:0000256" key="9">
    <source>
        <dbReference type="HAMAP-Rule" id="MF_01463"/>
    </source>
</evidence>
<feature type="transmembrane region" description="Helical" evidence="9">
    <location>
        <begin position="485"/>
        <end position="509"/>
    </location>
</feature>
<dbReference type="PANTHER" id="PTHR30081:SF1">
    <property type="entry name" value="PROTEIN TRANSLOCASE SUBUNIT SECD"/>
    <property type="match status" value="1"/>
</dbReference>
<evidence type="ECO:0000256" key="1">
    <source>
        <dbReference type="ARBA" id="ARBA00004651"/>
    </source>
</evidence>
<gene>
    <name evidence="9" type="primary">secD</name>
    <name evidence="13" type="ordered locus">Pden_1416</name>
</gene>
<dbReference type="InterPro" id="IPR022813">
    <property type="entry name" value="SecD/SecF_arch_bac"/>
</dbReference>
<dbReference type="GO" id="GO:0006605">
    <property type="term" value="P:protein targeting"/>
    <property type="evidence" value="ECO:0007669"/>
    <property type="project" value="UniProtKB-UniRule"/>
</dbReference>
<evidence type="ECO:0000256" key="3">
    <source>
        <dbReference type="ARBA" id="ARBA00022475"/>
    </source>
</evidence>
<dbReference type="Pfam" id="PF02355">
    <property type="entry name" value="SecD_SecF_C"/>
    <property type="match status" value="1"/>
</dbReference>
<dbReference type="HOGENOM" id="CLU_007894_4_3_5"/>
<dbReference type="InterPro" id="IPR048631">
    <property type="entry name" value="SecD_1st"/>
</dbReference>
<evidence type="ECO:0000256" key="5">
    <source>
        <dbReference type="ARBA" id="ARBA00022927"/>
    </source>
</evidence>
<evidence type="ECO:0000259" key="11">
    <source>
        <dbReference type="Pfam" id="PF21760"/>
    </source>
</evidence>
<evidence type="ECO:0000256" key="2">
    <source>
        <dbReference type="ARBA" id="ARBA00022448"/>
    </source>
</evidence>
<dbReference type="Gene3D" id="3.30.1360.200">
    <property type="match status" value="1"/>
</dbReference>
<feature type="transmembrane region" description="Helical" evidence="9">
    <location>
        <begin position="443"/>
        <end position="464"/>
    </location>
</feature>
<comment type="subunit">
    <text evidence="9">Forms a complex with SecF. Part of the essential Sec protein translocation apparatus which comprises SecA, SecYEG and auxiliary proteins SecDF-YajC and YidC.</text>
</comment>
<evidence type="ECO:0000259" key="12">
    <source>
        <dbReference type="Pfam" id="PF22599"/>
    </source>
</evidence>
<reference evidence="14" key="1">
    <citation type="submission" date="2006-12" db="EMBL/GenBank/DDBJ databases">
        <title>Complete sequence of chromosome 1 of Paracoccus denitrificans PD1222.</title>
        <authorList>
            <person name="Copeland A."/>
            <person name="Lucas S."/>
            <person name="Lapidus A."/>
            <person name="Barry K."/>
            <person name="Detter J.C."/>
            <person name="Glavina del Rio T."/>
            <person name="Hammon N."/>
            <person name="Israni S."/>
            <person name="Dalin E."/>
            <person name="Tice H."/>
            <person name="Pitluck S."/>
            <person name="Munk A.C."/>
            <person name="Brettin T."/>
            <person name="Bruce D."/>
            <person name="Han C."/>
            <person name="Tapia R."/>
            <person name="Gilna P."/>
            <person name="Schmutz J."/>
            <person name="Larimer F."/>
            <person name="Land M."/>
            <person name="Hauser L."/>
            <person name="Kyrpides N."/>
            <person name="Lykidis A."/>
            <person name="Spiro S."/>
            <person name="Richardson D.J."/>
            <person name="Moir J.W.B."/>
            <person name="Ferguson S.J."/>
            <person name="van Spanning R.J.M."/>
            <person name="Richardson P."/>
        </authorList>
    </citation>
    <scope>NUCLEOTIDE SEQUENCE [LARGE SCALE GENOMIC DNA]</scope>
    <source>
        <strain evidence="14">Pd 1222</strain>
    </source>
</reference>
<dbReference type="GO" id="GO:0015450">
    <property type="term" value="F:protein-transporting ATPase activity"/>
    <property type="evidence" value="ECO:0007669"/>
    <property type="project" value="InterPro"/>
</dbReference>
<sequence>MLDIPFWKRLLILGLVALGLLYATPNLFYTKVEQHNDAITAAERNGFETPEEAAARAGWPNWLPSGLVNLGLDLRGGAHLLGEVHVQDVYKARMDSLWPELRDALVAQREVVGAVRRVQAPEGQLAVEIGNPEQMAKAVEIARGLATPVASLTGAGQSDLAISASGNRLNVQLSDAEKAATDDRTVQQSLEIIRRRIDEVGTREPTIMRQGKDRILIQVPGIGSAEELKELIGTTAKLTFNPVVSRIADANARPGPGNVLLPSMDEPGVYYVIEESPVVTGEDLTDARPSFDQNGAPAVDFRFGPSGAKRFGAYTSSNIGQPFAIVLDNQVISAPVIRQAITTGSGQISGAMNVDESTRLAVLLRAGALPAEMTFLEERTIGPELGQDSIDAGRLSSIIATVAVVAYMVASYGLFGVFASIAVIVNVILILSVMSMMGATLTLPGIAGIVLTVGTAVDANVIIYERIREELRAGKRIVKAIDDGFGEAMSAIIDANVTSFIAAAVMFFLGSGPVKGFAVTLTIGLVTSVFTAIYLTRLMIVFWLEWRKPKELIL</sequence>
<feature type="domain" description="Protein translocase subunit SecDF P1" evidence="11">
    <location>
        <begin position="186"/>
        <end position="243"/>
    </location>
</feature>
<evidence type="ECO:0000256" key="7">
    <source>
        <dbReference type="ARBA" id="ARBA00023010"/>
    </source>
</evidence>
<evidence type="ECO:0000313" key="13">
    <source>
        <dbReference type="EMBL" id="ABL69517.1"/>
    </source>
</evidence>
<dbReference type="Pfam" id="PF22599">
    <property type="entry name" value="SecDF_P1_head"/>
    <property type="match status" value="1"/>
</dbReference>
<dbReference type="GeneID" id="93449876"/>
<keyword evidence="8 9" id="KW-0472">Membrane</keyword>
<dbReference type="PANTHER" id="PTHR30081">
    <property type="entry name" value="PROTEIN-EXPORT MEMBRANE PROTEIN SEC"/>
    <property type="match status" value="1"/>
</dbReference>
<keyword evidence="5 9" id="KW-0653">Protein transport</keyword>
<dbReference type="Pfam" id="PF21760">
    <property type="entry name" value="SecD_1st"/>
    <property type="match status" value="1"/>
</dbReference>
<dbReference type="InterPro" id="IPR005791">
    <property type="entry name" value="SecD"/>
</dbReference>
<dbReference type="InterPro" id="IPR048634">
    <property type="entry name" value="SecD_SecF_C"/>
</dbReference>
<dbReference type="EnsemblBacteria" id="ABL69517">
    <property type="protein sequence ID" value="ABL69517"/>
    <property type="gene ID" value="Pden_1416"/>
</dbReference>
<evidence type="ECO:0000256" key="8">
    <source>
        <dbReference type="ARBA" id="ARBA00023136"/>
    </source>
</evidence>
<dbReference type="NCBIfam" id="TIGR01129">
    <property type="entry name" value="secD"/>
    <property type="match status" value="1"/>
</dbReference>
<feature type="transmembrane region" description="Helical" evidence="9">
    <location>
        <begin position="417"/>
        <end position="437"/>
    </location>
</feature>
<dbReference type="OrthoDB" id="9805019at2"/>
<keyword evidence="3 9" id="KW-1003">Cell membrane</keyword>
<dbReference type="STRING" id="318586.Pden_1416"/>
<comment type="subcellular location">
    <subcellularLocation>
        <location evidence="9">Cell inner membrane</location>
        <topology evidence="9">Multi-pass membrane protein</topology>
    </subcellularLocation>
    <subcellularLocation>
        <location evidence="1">Cell membrane</location>
        <topology evidence="1">Multi-pass membrane protein</topology>
    </subcellularLocation>
</comment>
<keyword evidence="7 9" id="KW-0811">Translocation</keyword>
<accession>A1B1X3</accession>
<organism evidence="13 14">
    <name type="scientific">Paracoccus denitrificans (strain Pd 1222)</name>
    <dbReference type="NCBI Taxonomy" id="318586"/>
    <lineage>
        <taxon>Bacteria</taxon>
        <taxon>Pseudomonadati</taxon>
        <taxon>Pseudomonadota</taxon>
        <taxon>Alphaproteobacteria</taxon>
        <taxon>Rhodobacterales</taxon>
        <taxon>Paracoccaceae</taxon>
        <taxon>Paracoccus</taxon>
    </lineage>
</organism>